<evidence type="ECO:0000313" key="1">
    <source>
        <dbReference type="EMBL" id="KAF6032059.1"/>
    </source>
</evidence>
<dbReference type="EMBL" id="VXIV02001537">
    <property type="protein sequence ID" value="KAF6032059.1"/>
    <property type="molecule type" value="Genomic_DNA"/>
</dbReference>
<dbReference type="CDD" id="cd00176">
    <property type="entry name" value="SPEC"/>
    <property type="match status" value="1"/>
</dbReference>
<reference evidence="1" key="1">
    <citation type="submission" date="2020-06" db="EMBL/GenBank/DDBJ databases">
        <title>Draft genome of Bugula neritina, a colonial animal packing powerful symbionts and potential medicines.</title>
        <authorList>
            <person name="Rayko M."/>
        </authorList>
    </citation>
    <scope>NUCLEOTIDE SEQUENCE [LARGE SCALE GENOMIC DNA]</scope>
    <source>
        <strain evidence="1">Kwan_BN1</strain>
    </source>
</reference>
<dbReference type="SUPFAM" id="SSF46966">
    <property type="entry name" value="Spectrin repeat"/>
    <property type="match status" value="2"/>
</dbReference>
<dbReference type="GO" id="GO:0016020">
    <property type="term" value="C:membrane"/>
    <property type="evidence" value="ECO:0007669"/>
    <property type="project" value="TreeGrafter"/>
</dbReference>
<organism evidence="1 2">
    <name type="scientific">Bugula neritina</name>
    <name type="common">Brown bryozoan</name>
    <name type="synonym">Sertularia neritina</name>
    <dbReference type="NCBI Taxonomy" id="10212"/>
    <lineage>
        <taxon>Eukaryota</taxon>
        <taxon>Metazoa</taxon>
        <taxon>Spiralia</taxon>
        <taxon>Lophotrochozoa</taxon>
        <taxon>Bryozoa</taxon>
        <taxon>Gymnolaemata</taxon>
        <taxon>Cheilostomatida</taxon>
        <taxon>Flustrina</taxon>
        <taxon>Buguloidea</taxon>
        <taxon>Bugulidae</taxon>
        <taxon>Bugula</taxon>
    </lineage>
</organism>
<dbReference type="PANTHER" id="PTHR23169">
    <property type="entry name" value="ENVOPLAKIN"/>
    <property type="match status" value="1"/>
</dbReference>
<proteinExistence type="predicted"/>
<dbReference type="GO" id="GO:0045104">
    <property type="term" value="P:intermediate filament cytoskeleton organization"/>
    <property type="evidence" value="ECO:0007669"/>
    <property type="project" value="InterPro"/>
</dbReference>
<dbReference type="AlphaFoldDB" id="A0A7J7K097"/>
<dbReference type="Gene3D" id="1.20.58.60">
    <property type="match status" value="3"/>
</dbReference>
<name>A0A7J7K097_BUGNE</name>
<keyword evidence="2" id="KW-1185">Reference proteome</keyword>
<dbReference type="Pfam" id="PF00435">
    <property type="entry name" value="Spectrin"/>
    <property type="match status" value="2"/>
</dbReference>
<dbReference type="GO" id="GO:0042060">
    <property type="term" value="P:wound healing"/>
    <property type="evidence" value="ECO:0007669"/>
    <property type="project" value="TreeGrafter"/>
</dbReference>
<dbReference type="GO" id="GO:0005198">
    <property type="term" value="F:structural molecule activity"/>
    <property type="evidence" value="ECO:0007669"/>
    <property type="project" value="TreeGrafter"/>
</dbReference>
<dbReference type="InterPro" id="IPR018159">
    <property type="entry name" value="Spectrin/alpha-actinin"/>
</dbReference>
<dbReference type="FunFam" id="1.20.58.60:FF:000001">
    <property type="entry name" value="Microtubule-actin cross-linking factor 1"/>
    <property type="match status" value="1"/>
</dbReference>
<evidence type="ECO:0000313" key="2">
    <source>
        <dbReference type="Proteomes" id="UP000593567"/>
    </source>
</evidence>
<dbReference type="GO" id="GO:0005882">
    <property type="term" value="C:intermediate filament"/>
    <property type="evidence" value="ECO:0007669"/>
    <property type="project" value="TreeGrafter"/>
</dbReference>
<dbReference type="InterPro" id="IPR002017">
    <property type="entry name" value="Spectrin_repeat"/>
</dbReference>
<sequence length="338" mass="38615">MLHSRVQRALGSKQPTYDLVMKQGKEQLVKSTLENDTQTIGDMLTSLKSKWTSVCGKSVDRQRKLEESLLVSGQFKDALQALLGWLYKIEPFISDEQNVHGDLDTVTKLADQQKVFQSELSKRASNMAQVRDTAKELIEKSEDNMPELQSQLIDLTTSWDKVTKQAERRQARIQEAFRLAEEFSQRASTFLEWVSDCEHQLKLNPDRADDETALQAALDEHRVFIEEVGKQRLSLSETLRLGDDILSKAHQEAVPIMKKWLIILRQHMDNVDTWSANFEKSIQDSLDAISNSSNLIEELLGWLASSEGHLLAMEEIRCLQKAQSLKKCSNNIRSLKMK</sequence>
<accession>A0A7J7K097</accession>
<dbReference type="OrthoDB" id="2250192at2759"/>
<dbReference type="PANTHER" id="PTHR23169:SF23">
    <property type="entry name" value="SHORT STOP, ISOFORM H"/>
    <property type="match status" value="1"/>
</dbReference>
<dbReference type="InterPro" id="IPR043197">
    <property type="entry name" value="Plakin"/>
</dbReference>
<gene>
    <name evidence="1" type="ORF">EB796_009625</name>
</gene>
<dbReference type="SMART" id="SM00150">
    <property type="entry name" value="SPEC"/>
    <property type="match status" value="2"/>
</dbReference>
<dbReference type="GO" id="GO:0005737">
    <property type="term" value="C:cytoplasm"/>
    <property type="evidence" value="ECO:0007669"/>
    <property type="project" value="TreeGrafter"/>
</dbReference>
<protein>
    <submittedName>
        <fullName evidence="1">MACF1</fullName>
    </submittedName>
</protein>
<dbReference type="Proteomes" id="UP000593567">
    <property type="component" value="Unassembled WGS sequence"/>
</dbReference>
<comment type="caution">
    <text evidence="1">The sequence shown here is derived from an EMBL/GenBank/DDBJ whole genome shotgun (WGS) entry which is preliminary data.</text>
</comment>